<gene>
    <name evidence="1" type="ORF">KDK95_16535</name>
</gene>
<dbReference type="Gene3D" id="1.10.10.10">
    <property type="entry name" value="Winged helix-like DNA-binding domain superfamily/Winged helix DNA-binding domain"/>
    <property type="match status" value="1"/>
</dbReference>
<dbReference type="AlphaFoldDB" id="A0A941EAE9"/>
<sequence>MLVALTEEYGQPLPNKGVIIGVDLTRIELGTMVGYTGIAAQRALSQLRDQGIIDPIAANRSCATYKRSASWRTREGCRCAIASIPAHDASSGQLRERATLRRYDFSFAY</sequence>
<organism evidence="1 2">
    <name type="scientific">Actinospica acidithermotolerans</name>
    <dbReference type="NCBI Taxonomy" id="2828514"/>
    <lineage>
        <taxon>Bacteria</taxon>
        <taxon>Bacillati</taxon>
        <taxon>Actinomycetota</taxon>
        <taxon>Actinomycetes</taxon>
        <taxon>Catenulisporales</taxon>
        <taxon>Actinospicaceae</taxon>
        <taxon>Actinospica</taxon>
    </lineage>
</organism>
<reference evidence="1" key="1">
    <citation type="submission" date="2021-04" db="EMBL/GenBank/DDBJ databases">
        <title>Genome based classification of Actinospica acidithermotolerans sp. nov., an actinobacterium isolated from an Indonesian hot spring.</title>
        <authorList>
            <person name="Kusuma A.B."/>
            <person name="Putra K.E."/>
            <person name="Nafisah S."/>
            <person name="Loh J."/>
            <person name="Nouioui I."/>
            <person name="Goodfellow M."/>
        </authorList>
    </citation>
    <scope>NUCLEOTIDE SEQUENCE</scope>
    <source>
        <strain evidence="1">MGRD01-02</strain>
    </source>
</reference>
<dbReference type="InterPro" id="IPR036388">
    <property type="entry name" value="WH-like_DNA-bd_sf"/>
</dbReference>
<dbReference type="EMBL" id="JAGSOH010000045">
    <property type="protein sequence ID" value="MBR7827926.1"/>
    <property type="molecule type" value="Genomic_DNA"/>
</dbReference>
<protein>
    <submittedName>
        <fullName evidence="1">Winged helix-turn-helix domain-containing protein</fullName>
    </submittedName>
</protein>
<name>A0A941EAE9_9ACTN</name>
<keyword evidence="2" id="KW-1185">Reference proteome</keyword>
<dbReference type="InterPro" id="IPR036390">
    <property type="entry name" value="WH_DNA-bd_sf"/>
</dbReference>
<dbReference type="Proteomes" id="UP000676325">
    <property type="component" value="Unassembled WGS sequence"/>
</dbReference>
<evidence type="ECO:0000313" key="2">
    <source>
        <dbReference type="Proteomes" id="UP000676325"/>
    </source>
</evidence>
<evidence type="ECO:0000313" key="1">
    <source>
        <dbReference type="EMBL" id="MBR7827926.1"/>
    </source>
</evidence>
<proteinExistence type="predicted"/>
<dbReference type="SUPFAM" id="SSF46785">
    <property type="entry name" value="Winged helix' DNA-binding domain"/>
    <property type="match status" value="1"/>
</dbReference>
<dbReference type="RefSeq" id="WP_212519067.1">
    <property type="nucleotide sequence ID" value="NZ_JAGSOH010000045.1"/>
</dbReference>
<comment type="caution">
    <text evidence="1">The sequence shown here is derived from an EMBL/GenBank/DDBJ whole genome shotgun (WGS) entry which is preliminary data.</text>
</comment>
<accession>A0A941EAE9</accession>